<evidence type="ECO:0000256" key="3">
    <source>
        <dbReference type="ARBA" id="ARBA00022840"/>
    </source>
</evidence>
<dbReference type="GO" id="GO:0046872">
    <property type="term" value="F:metal ion binding"/>
    <property type="evidence" value="ECO:0007669"/>
    <property type="project" value="UniProtKB-KW"/>
</dbReference>
<dbReference type="EC" id="6.3.3.2" evidence="5"/>
<evidence type="ECO:0000256" key="2">
    <source>
        <dbReference type="ARBA" id="ARBA00022741"/>
    </source>
</evidence>
<dbReference type="OrthoDB" id="9801938at2"/>
<comment type="caution">
    <text evidence="6">The sequence shown here is derived from an EMBL/GenBank/DDBJ whole genome shotgun (WGS) entry which is preliminary data.</text>
</comment>
<keyword evidence="7" id="KW-1185">Reference proteome</keyword>
<keyword evidence="5" id="KW-0460">Magnesium</keyword>
<gene>
    <name evidence="6" type="ORF">BSZ37_09390</name>
</gene>
<comment type="cofactor">
    <cofactor evidence="5">
        <name>Mg(2+)</name>
        <dbReference type="ChEBI" id="CHEBI:18420"/>
    </cofactor>
</comment>
<dbReference type="GO" id="GO:0005524">
    <property type="term" value="F:ATP binding"/>
    <property type="evidence" value="ECO:0007669"/>
    <property type="project" value="UniProtKB-KW"/>
</dbReference>
<dbReference type="InterPro" id="IPR024185">
    <property type="entry name" value="FTHF_cligase-like_sf"/>
</dbReference>
<feature type="binding site" evidence="4">
    <location>
        <position position="62"/>
    </location>
    <ligand>
        <name>substrate</name>
    </ligand>
</feature>
<comment type="similarity">
    <text evidence="1 5">Belongs to the 5-formyltetrahydrofolate cyclo-ligase family.</text>
</comment>
<dbReference type="PANTHER" id="PTHR23407:SF1">
    <property type="entry name" value="5-FORMYLTETRAHYDROFOLATE CYCLO-LIGASE"/>
    <property type="match status" value="1"/>
</dbReference>
<dbReference type="Proteomes" id="UP000216339">
    <property type="component" value="Unassembled WGS sequence"/>
</dbReference>
<keyword evidence="2 4" id="KW-0547">Nucleotide-binding</keyword>
<evidence type="ECO:0000256" key="5">
    <source>
        <dbReference type="RuleBase" id="RU361279"/>
    </source>
</evidence>
<name>A0A271IZT7_9BACT</name>
<organism evidence="6 7">
    <name type="scientific">Rubrivirga marina</name>
    <dbReference type="NCBI Taxonomy" id="1196024"/>
    <lineage>
        <taxon>Bacteria</taxon>
        <taxon>Pseudomonadati</taxon>
        <taxon>Rhodothermota</taxon>
        <taxon>Rhodothermia</taxon>
        <taxon>Rhodothermales</taxon>
        <taxon>Rubricoccaceae</taxon>
        <taxon>Rubrivirga</taxon>
    </lineage>
</organism>
<dbReference type="GO" id="GO:0030272">
    <property type="term" value="F:5-formyltetrahydrofolate cyclo-ligase activity"/>
    <property type="evidence" value="ECO:0007669"/>
    <property type="project" value="UniProtKB-EC"/>
</dbReference>
<reference evidence="6 7" key="1">
    <citation type="submission" date="2016-11" db="EMBL/GenBank/DDBJ databases">
        <title>Study of marine rhodopsin-containing bacteria.</title>
        <authorList>
            <person name="Yoshizawa S."/>
            <person name="Kumagai Y."/>
            <person name="Kogure K."/>
        </authorList>
    </citation>
    <scope>NUCLEOTIDE SEQUENCE [LARGE SCALE GENOMIC DNA]</scope>
    <source>
        <strain evidence="6 7">SAORIC-28</strain>
    </source>
</reference>
<feature type="binding site" evidence="4">
    <location>
        <begin position="139"/>
        <end position="147"/>
    </location>
    <ligand>
        <name>ATP</name>
        <dbReference type="ChEBI" id="CHEBI:30616"/>
    </ligand>
</feature>
<dbReference type="Gene3D" id="3.40.50.10420">
    <property type="entry name" value="NagB/RpiA/CoA transferase-like"/>
    <property type="match status" value="1"/>
</dbReference>
<proteinExistence type="inferred from homology"/>
<dbReference type="PIRSF" id="PIRSF006806">
    <property type="entry name" value="FTHF_cligase"/>
    <property type="match status" value="1"/>
</dbReference>
<dbReference type="PANTHER" id="PTHR23407">
    <property type="entry name" value="ATPASE INHIBITOR/5-FORMYLTETRAHYDROFOLATE CYCLO-LIGASE"/>
    <property type="match status" value="1"/>
</dbReference>
<dbReference type="AlphaFoldDB" id="A0A271IZT7"/>
<keyword evidence="6" id="KW-0436">Ligase</keyword>
<protein>
    <recommendedName>
        <fullName evidence="5">5-formyltetrahydrofolate cyclo-ligase</fullName>
        <ecNumber evidence="5">6.3.3.2</ecNumber>
    </recommendedName>
</protein>
<feature type="binding site" evidence="4">
    <location>
        <begin position="11"/>
        <end position="15"/>
    </location>
    <ligand>
        <name>ATP</name>
        <dbReference type="ChEBI" id="CHEBI:30616"/>
    </ligand>
</feature>
<evidence type="ECO:0000313" key="6">
    <source>
        <dbReference type="EMBL" id="PAP76640.1"/>
    </source>
</evidence>
<accession>A0A271IZT7</accession>
<dbReference type="EMBL" id="MQWD01000001">
    <property type="protein sequence ID" value="PAP76640.1"/>
    <property type="molecule type" value="Genomic_DNA"/>
</dbReference>
<dbReference type="NCBIfam" id="TIGR02727">
    <property type="entry name" value="MTHFS_bact"/>
    <property type="match status" value="1"/>
</dbReference>
<dbReference type="InterPro" id="IPR002698">
    <property type="entry name" value="FTHF_cligase"/>
</dbReference>
<sequence>MAESESVSAEKAAWRARFRALREAMPAEARAAASQGIVERVRDLPEVEAAGTVHLFWPLPFEVDLRPLAESLRQRGVVVALPVVVGDRALVHRRYLGTTALARGRWGLMQPPPGAPPVGPRSIDVVLVPALAVGRDGSRLGYGGGFYDTFLAQTPALRVGVVFADALVNAVPSASHDARLDVVVTEAETVRVGA</sequence>
<keyword evidence="5" id="KW-0479">Metal-binding</keyword>
<dbReference type="Pfam" id="PF01812">
    <property type="entry name" value="5-FTHF_cyc-lig"/>
    <property type="match status" value="1"/>
</dbReference>
<evidence type="ECO:0000256" key="4">
    <source>
        <dbReference type="PIRSR" id="PIRSR006806-1"/>
    </source>
</evidence>
<dbReference type="RefSeq" id="WP_095510300.1">
    <property type="nucleotide sequence ID" value="NZ_MQWD01000001.1"/>
</dbReference>
<evidence type="ECO:0000256" key="1">
    <source>
        <dbReference type="ARBA" id="ARBA00010638"/>
    </source>
</evidence>
<comment type="catalytic activity">
    <reaction evidence="5">
        <text>(6S)-5-formyl-5,6,7,8-tetrahydrofolate + ATP = (6R)-5,10-methenyltetrahydrofolate + ADP + phosphate</text>
        <dbReference type="Rhea" id="RHEA:10488"/>
        <dbReference type="ChEBI" id="CHEBI:30616"/>
        <dbReference type="ChEBI" id="CHEBI:43474"/>
        <dbReference type="ChEBI" id="CHEBI:57455"/>
        <dbReference type="ChEBI" id="CHEBI:57457"/>
        <dbReference type="ChEBI" id="CHEBI:456216"/>
        <dbReference type="EC" id="6.3.3.2"/>
    </reaction>
</comment>
<evidence type="ECO:0000313" key="7">
    <source>
        <dbReference type="Proteomes" id="UP000216339"/>
    </source>
</evidence>
<dbReference type="InterPro" id="IPR037171">
    <property type="entry name" value="NagB/RpiA_transferase-like"/>
</dbReference>
<dbReference type="SUPFAM" id="SSF100950">
    <property type="entry name" value="NagB/RpiA/CoA transferase-like"/>
    <property type="match status" value="1"/>
</dbReference>
<dbReference type="GO" id="GO:0009396">
    <property type="term" value="P:folic acid-containing compound biosynthetic process"/>
    <property type="evidence" value="ECO:0007669"/>
    <property type="project" value="TreeGrafter"/>
</dbReference>
<dbReference type="GO" id="GO:0035999">
    <property type="term" value="P:tetrahydrofolate interconversion"/>
    <property type="evidence" value="ECO:0007669"/>
    <property type="project" value="TreeGrafter"/>
</dbReference>
<keyword evidence="3 4" id="KW-0067">ATP-binding</keyword>